<evidence type="ECO:0000259" key="9">
    <source>
        <dbReference type="Pfam" id="PF02542"/>
    </source>
</evidence>
<evidence type="ECO:0000313" key="10">
    <source>
        <dbReference type="EMBL" id="OGG30798.1"/>
    </source>
</evidence>
<name>A0A1F6B1K5_9BACT</name>
<keyword evidence="6 7" id="KW-0456">Lyase</keyword>
<dbReference type="NCBIfam" id="TIGR00151">
    <property type="entry name" value="ispF"/>
    <property type="match status" value="1"/>
</dbReference>
<evidence type="ECO:0000256" key="1">
    <source>
        <dbReference type="ARBA" id="ARBA00000200"/>
    </source>
</evidence>
<dbReference type="PANTHER" id="PTHR43181:SF1">
    <property type="entry name" value="2-C-METHYL-D-ERYTHRITOL 2,4-CYCLODIPHOSPHATE SYNTHASE, CHLOROPLASTIC"/>
    <property type="match status" value="1"/>
</dbReference>
<comment type="catalytic activity">
    <reaction evidence="1 7 8">
        <text>4-CDP-2-C-methyl-D-erythritol 2-phosphate = 2-C-methyl-D-erythritol 2,4-cyclic diphosphate + CMP</text>
        <dbReference type="Rhea" id="RHEA:23864"/>
        <dbReference type="ChEBI" id="CHEBI:57919"/>
        <dbReference type="ChEBI" id="CHEBI:58483"/>
        <dbReference type="ChEBI" id="CHEBI:60377"/>
        <dbReference type="EC" id="4.6.1.12"/>
    </reaction>
</comment>
<comment type="caution">
    <text evidence="7">Lacks conserved residue(s) required for the propagation of feature annotation.</text>
</comment>
<feature type="binding site" evidence="7">
    <location>
        <begin position="136"/>
        <end position="139"/>
    </location>
    <ligand>
        <name>4-CDP-2-C-methyl-D-erythritol 2-phosphate</name>
        <dbReference type="ChEBI" id="CHEBI:57919"/>
    </ligand>
</feature>
<dbReference type="AlphaFoldDB" id="A0A1F6B1K5"/>
<feature type="domain" description="2-C-methyl-D-erythritol 2,4-cyclodiphosphate synthase" evidence="9">
    <location>
        <begin position="2"/>
        <end position="158"/>
    </location>
</feature>
<evidence type="ECO:0000256" key="2">
    <source>
        <dbReference type="ARBA" id="ARBA00004709"/>
    </source>
</evidence>
<evidence type="ECO:0000313" key="11">
    <source>
        <dbReference type="Proteomes" id="UP000176409"/>
    </source>
</evidence>
<dbReference type="PANTHER" id="PTHR43181">
    <property type="entry name" value="2-C-METHYL-D-ERYTHRITOL 2,4-CYCLODIPHOSPHATE SYNTHASE, CHLOROPLASTIC"/>
    <property type="match status" value="1"/>
</dbReference>
<dbReference type="EMBL" id="MFJZ01000001">
    <property type="protein sequence ID" value="OGG30798.1"/>
    <property type="molecule type" value="Genomic_DNA"/>
</dbReference>
<feature type="site" description="Transition state stabilizer" evidence="7">
    <location>
        <position position="37"/>
    </location>
</feature>
<dbReference type="PROSITE" id="PS01350">
    <property type="entry name" value="ISPF"/>
    <property type="match status" value="1"/>
</dbReference>
<dbReference type="Pfam" id="PF02542">
    <property type="entry name" value="YgbB"/>
    <property type="match status" value="1"/>
</dbReference>
<comment type="subunit">
    <text evidence="7">Homotrimer.</text>
</comment>
<feature type="binding site" evidence="7">
    <location>
        <begin position="9"/>
        <end position="11"/>
    </location>
    <ligand>
        <name>4-CDP-2-C-methyl-D-erythritol 2-phosphate</name>
        <dbReference type="ChEBI" id="CHEBI:57919"/>
    </ligand>
</feature>
<evidence type="ECO:0000256" key="3">
    <source>
        <dbReference type="ARBA" id="ARBA00012579"/>
    </source>
</evidence>
<dbReference type="GO" id="GO:0008685">
    <property type="term" value="F:2-C-methyl-D-erythritol 2,4-cyclodiphosphate synthase activity"/>
    <property type="evidence" value="ECO:0007669"/>
    <property type="project" value="UniProtKB-UniRule"/>
</dbReference>
<organism evidence="10 11">
    <name type="scientific">Candidatus Gottesmanbacteria bacterium RIFCSPLOWO2_01_FULL_49_10</name>
    <dbReference type="NCBI Taxonomy" id="1798396"/>
    <lineage>
        <taxon>Bacteria</taxon>
        <taxon>Candidatus Gottesmaniibacteriota</taxon>
    </lineage>
</organism>
<dbReference type="UniPathway" id="UPA00056">
    <property type="reaction ID" value="UER00095"/>
</dbReference>
<dbReference type="SUPFAM" id="SSF69765">
    <property type="entry name" value="IpsF-like"/>
    <property type="match status" value="1"/>
</dbReference>
<dbReference type="CDD" id="cd00554">
    <property type="entry name" value="MECDP_synthase"/>
    <property type="match status" value="1"/>
</dbReference>
<keyword evidence="4 7" id="KW-0479">Metal-binding</keyword>
<dbReference type="Proteomes" id="UP000176409">
    <property type="component" value="Unassembled WGS sequence"/>
</dbReference>
<dbReference type="HAMAP" id="MF_00107">
    <property type="entry name" value="IspF"/>
    <property type="match status" value="1"/>
</dbReference>
<comment type="pathway">
    <text evidence="2 7">Isoprenoid biosynthesis; isopentenyl diphosphate biosynthesis via DXP pathway; isopentenyl diphosphate from 1-deoxy-D-xylulose 5-phosphate: step 4/6.</text>
</comment>
<dbReference type="GO" id="GO:0016114">
    <property type="term" value="P:terpenoid biosynthetic process"/>
    <property type="evidence" value="ECO:0007669"/>
    <property type="project" value="InterPro"/>
</dbReference>
<comment type="caution">
    <text evidence="10">The sequence shown here is derived from an EMBL/GenBank/DDBJ whole genome shotgun (WGS) entry which is preliminary data.</text>
</comment>
<dbReference type="GO" id="GO:0019288">
    <property type="term" value="P:isopentenyl diphosphate biosynthetic process, methylerythritol 4-phosphate pathway"/>
    <property type="evidence" value="ECO:0007669"/>
    <property type="project" value="UniProtKB-UniRule"/>
</dbReference>
<dbReference type="InterPro" id="IPR020555">
    <property type="entry name" value="MECDP_synthase_CS"/>
</dbReference>
<evidence type="ECO:0000256" key="5">
    <source>
        <dbReference type="ARBA" id="ARBA00023229"/>
    </source>
</evidence>
<evidence type="ECO:0000256" key="8">
    <source>
        <dbReference type="RuleBase" id="RU004395"/>
    </source>
</evidence>
<proteinExistence type="inferred from homology"/>
<dbReference type="Gene3D" id="3.30.1330.50">
    <property type="entry name" value="2-C-methyl-D-erythritol 2,4-cyclodiphosphate synthase"/>
    <property type="match status" value="1"/>
</dbReference>
<feature type="binding site" evidence="7">
    <location>
        <position position="11"/>
    </location>
    <ligand>
        <name>a divalent metal cation</name>
        <dbReference type="ChEBI" id="CHEBI:60240"/>
    </ligand>
</feature>
<reference evidence="10 11" key="1">
    <citation type="journal article" date="2016" name="Nat. Commun.">
        <title>Thousands of microbial genomes shed light on interconnected biogeochemical processes in an aquifer system.</title>
        <authorList>
            <person name="Anantharaman K."/>
            <person name="Brown C.T."/>
            <person name="Hug L.A."/>
            <person name="Sharon I."/>
            <person name="Castelle C.J."/>
            <person name="Probst A.J."/>
            <person name="Thomas B.C."/>
            <person name="Singh A."/>
            <person name="Wilkins M.J."/>
            <person name="Karaoz U."/>
            <person name="Brodie E.L."/>
            <person name="Williams K.H."/>
            <person name="Hubbard S.S."/>
            <person name="Banfield J.F."/>
        </authorList>
    </citation>
    <scope>NUCLEOTIDE SEQUENCE [LARGE SCALE GENOMIC DNA]</scope>
</reference>
<gene>
    <name evidence="7" type="primary">ispF</name>
    <name evidence="10" type="ORF">A2973_02650</name>
</gene>
<comment type="cofactor">
    <cofactor evidence="7">
        <name>a divalent metal cation</name>
        <dbReference type="ChEBI" id="CHEBI:60240"/>
    </cofactor>
    <text evidence="7">Binds 1 divalent metal cation per subunit.</text>
</comment>
<feature type="binding site" evidence="7">
    <location>
        <position position="45"/>
    </location>
    <ligand>
        <name>a divalent metal cation</name>
        <dbReference type="ChEBI" id="CHEBI:60240"/>
    </ligand>
</feature>
<comment type="function">
    <text evidence="7">Involved in the biosynthesis of isopentenyl diphosphate (IPP) and dimethylallyl diphosphate (DMAPP), two major building blocks of isoprenoid compounds. Catalyzes the conversion of 4-diphosphocytidyl-2-C-methyl-D-erythritol 2-phosphate (CDP-ME2P) to 2-C-methyl-D-erythritol 2,4-cyclodiphosphate (ME-CPP) with a corresponding release of cytidine 5-monophosphate (CMP).</text>
</comment>
<comment type="similarity">
    <text evidence="7 8">Belongs to the IspF family.</text>
</comment>
<feature type="site" description="Transition state stabilizer" evidence="7">
    <location>
        <position position="137"/>
    </location>
</feature>
<accession>A0A1F6B1K5</accession>
<feature type="binding site" evidence="7">
    <location>
        <position position="9"/>
    </location>
    <ligand>
        <name>a divalent metal cation</name>
        <dbReference type="ChEBI" id="CHEBI:60240"/>
    </ligand>
</feature>
<dbReference type="EC" id="4.6.1.12" evidence="3 7"/>
<evidence type="ECO:0000256" key="7">
    <source>
        <dbReference type="HAMAP-Rule" id="MF_00107"/>
    </source>
</evidence>
<feature type="binding site" evidence="7">
    <location>
        <position position="146"/>
    </location>
    <ligand>
        <name>4-CDP-2-C-methyl-D-erythritol 2-phosphate</name>
        <dbReference type="ChEBI" id="CHEBI:57919"/>
    </ligand>
</feature>
<dbReference type="GO" id="GO:0046872">
    <property type="term" value="F:metal ion binding"/>
    <property type="evidence" value="ECO:0007669"/>
    <property type="project" value="UniProtKB-KW"/>
</dbReference>
<keyword evidence="5 7" id="KW-0414">Isoprene biosynthesis</keyword>
<dbReference type="InterPro" id="IPR003526">
    <property type="entry name" value="MECDP_synthase"/>
</dbReference>
<protein>
    <recommendedName>
        <fullName evidence="3 7">2-C-methyl-D-erythritol 2,4-cyclodiphosphate synthase</fullName>
        <shortName evidence="7">MECDP-synthase</shortName>
        <shortName evidence="7">MECPP-synthase</shortName>
        <shortName evidence="7">MECPS</shortName>
        <ecNumber evidence="3 7">4.6.1.12</ecNumber>
    </recommendedName>
</protein>
<dbReference type="InterPro" id="IPR036571">
    <property type="entry name" value="MECDP_synthase_sf"/>
</dbReference>
<evidence type="ECO:0000256" key="6">
    <source>
        <dbReference type="ARBA" id="ARBA00023239"/>
    </source>
</evidence>
<dbReference type="STRING" id="1798396.A2973_02650"/>
<evidence type="ECO:0000256" key="4">
    <source>
        <dbReference type="ARBA" id="ARBA00022723"/>
    </source>
</evidence>
<sequence>MFRIGLGQDSHAFDQDTDKALVLGGVVIENTGGLSGDSDADVILHSICNALSSAVGGDSLGTWADELCLKRGTKDSRVYVKRIMEKVMELGFRVENVAISVEVKKPRISLELVQTMKKTIASLLNIQPNQVGITFTSGEGLTSFGRGEGIQALSVVLMGTHDESHR</sequence>